<dbReference type="PANTHER" id="PTHR33295:SF20">
    <property type="entry name" value="ATPASE"/>
    <property type="match status" value="1"/>
</dbReference>
<keyword evidence="4" id="KW-1185">Reference proteome</keyword>
<dbReference type="HOGENOM" id="CLU_041527_1_1_2"/>
<name>A0A0A7LEC8_9ARCH</name>
<dbReference type="Pfam" id="PF13635">
    <property type="entry name" value="DUF4143"/>
    <property type="match status" value="1"/>
</dbReference>
<dbReference type="SUPFAM" id="SSF52540">
    <property type="entry name" value="P-loop containing nucleoside triphosphate hydrolases"/>
    <property type="match status" value="1"/>
</dbReference>
<feature type="domain" description="AAA" evidence="1">
    <location>
        <begin position="25"/>
        <end position="150"/>
    </location>
</feature>
<dbReference type="InterPro" id="IPR036388">
    <property type="entry name" value="WH-like_DNA-bd_sf"/>
</dbReference>
<dbReference type="InterPro" id="IPR025420">
    <property type="entry name" value="DUF4143"/>
</dbReference>
<dbReference type="OrthoDB" id="371918at2157"/>
<dbReference type="InterPro" id="IPR027417">
    <property type="entry name" value="P-loop_NTPase"/>
</dbReference>
<dbReference type="PANTHER" id="PTHR33295">
    <property type="entry name" value="ATPASE"/>
    <property type="match status" value="1"/>
</dbReference>
<evidence type="ECO:0000259" key="2">
    <source>
        <dbReference type="Pfam" id="PF13635"/>
    </source>
</evidence>
<dbReference type="EMBL" id="CP010070">
    <property type="protein sequence ID" value="AIZ56637.1"/>
    <property type="molecule type" value="Genomic_DNA"/>
</dbReference>
<feature type="domain" description="DUF4143" evidence="2">
    <location>
        <begin position="203"/>
        <end position="347"/>
    </location>
</feature>
<dbReference type="AlphaFoldDB" id="A0A0A7LEC8"/>
<dbReference type="Proteomes" id="UP000030787">
    <property type="component" value="Chromosome"/>
</dbReference>
<dbReference type="InterPro" id="IPR036390">
    <property type="entry name" value="WH_DNA-bd_sf"/>
</dbReference>
<reference evidence="3 4" key="1">
    <citation type="journal article" date="2014" name="Appl. Environ. Microbiol.">
        <title>Comparative Genome Analysis of 'Candidatus Methanoplasma termitum' Indicates a New Mode of Energy Metabolism in the Seventh Order of Methanogens.</title>
        <authorList>
            <person name="Lang K."/>
            <person name="Schuldes J."/>
            <person name="Klingl A."/>
            <person name="Poehlein A."/>
            <person name="Daniel R."/>
            <person name="Brune A."/>
        </authorList>
    </citation>
    <scope>NUCLEOTIDE SEQUENCE [LARGE SCALE GENOMIC DNA]</scope>
    <source>
        <strain evidence="4">Mpt1</strain>
    </source>
</reference>
<dbReference type="Gene3D" id="1.10.10.10">
    <property type="entry name" value="Winged helix-like DNA-binding domain superfamily/Winged helix DNA-binding domain"/>
    <property type="match status" value="1"/>
</dbReference>
<accession>A0A0A7LEC8</accession>
<dbReference type="Gene3D" id="3.40.50.300">
    <property type="entry name" value="P-loop containing nucleotide triphosphate hydrolases"/>
    <property type="match status" value="1"/>
</dbReference>
<dbReference type="GeneID" id="24818423"/>
<dbReference type="Pfam" id="PF13173">
    <property type="entry name" value="AAA_14"/>
    <property type="match status" value="1"/>
</dbReference>
<dbReference type="SUPFAM" id="SSF46785">
    <property type="entry name" value="Winged helix' DNA-binding domain"/>
    <property type="match status" value="1"/>
</dbReference>
<gene>
    <name evidence="3" type="ORF">Mpt1_c07540</name>
</gene>
<proteinExistence type="predicted"/>
<evidence type="ECO:0000259" key="1">
    <source>
        <dbReference type="Pfam" id="PF13173"/>
    </source>
</evidence>
<evidence type="ECO:0000313" key="4">
    <source>
        <dbReference type="Proteomes" id="UP000030787"/>
    </source>
</evidence>
<dbReference type="RefSeq" id="WP_048112306.1">
    <property type="nucleotide sequence ID" value="NZ_CP010070.1"/>
</dbReference>
<evidence type="ECO:0000313" key="3">
    <source>
        <dbReference type="EMBL" id="AIZ56637.1"/>
    </source>
</evidence>
<sequence>MPAEKKLVSRKRYLDALTPFKGNGNAKVITGIRRCGKSSLLDTFIETIPENYNVIMINMEFAQNDELKNWKKMLEYVESKLDKKKENILIVNEVQDITQWELAIRDLIAKESCDIYLTGSNSNLLSSEYSTYLGGRYDTVHMLPLSFSECVEFNKRYKGESDRDKLLERFIRVGGFPIIWRFDQDEDSAIKTVRTLVDSSINNDIAIRYSVRNVDFVKKVLKTVASTVGSYVSAINIYNTLASSGAPVSKETVYDYLEYLEAANLIIKAETMDIRGRAILRSSYKYYLTDLAIKHALIGYRPEDISGHIENIIFTELLGRGYNVNAGRSDEREVDIVAEKGDERIYVQACTMFGSDETVRRELGSLESIRDNYPKFVVLKDPGAFRGVTSKGIVICGLMEFIEMENYRITP</sequence>
<organism evidence="3 4">
    <name type="scientific">Candidatus Methanoplasma termitum</name>
    <dbReference type="NCBI Taxonomy" id="1577791"/>
    <lineage>
        <taxon>Archaea</taxon>
        <taxon>Methanobacteriati</taxon>
        <taxon>Thermoplasmatota</taxon>
        <taxon>Thermoplasmata</taxon>
        <taxon>Methanomassiliicoccales</taxon>
        <taxon>Methanomassiliicoccaceae</taxon>
        <taxon>Candidatus Methanoplasma</taxon>
    </lineage>
</organism>
<protein>
    <submittedName>
        <fullName evidence="3">Archaeal ATPase</fullName>
    </submittedName>
</protein>
<dbReference type="GO" id="GO:0003700">
    <property type="term" value="F:DNA-binding transcription factor activity"/>
    <property type="evidence" value="ECO:0007669"/>
    <property type="project" value="InterPro"/>
</dbReference>
<dbReference type="KEGG" id="mear:Mpt1_c07540"/>
<dbReference type="InterPro" id="IPR041682">
    <property type="entry name" value="AAA_14"/>
</dbReference>